<dbReference type="InterPro" id="IPR055066">
    <property type="entry name" value="AASDHPPT_N"/>
</dbReference>
<keyword evidence="6" id="KW-1185">Reference proteome</keyword>
<evidence type="ECO:0000259" key="3">
    <source>
        <dbReference type="Pfam" id="PF01648"/>
    </source>
</evidence>
<evidence type="ECO:0000313" key="6">
    <source>
        <dbReference type="Proteomes" id="UP000630353"/>
    </source>
</evidence>
<dbReference type="GO" id="GO:0008897">
    <property type="term" value="F:holo-[acyl-carrier-protein] synthase activity"/>
    <property type="evidence" value="ECO:0007669"/>
    <property type="project" value="InterPro"/>
</dbReference>
<dbReference type="InterPro" id="IPR050559">
    <property type="entry name" value="P-Pant_transferase_sf"/>
</dbReference>
<evidence type="ECO:0000256" key="1">
    <source>
        <dbReference type="ARBA" id="ARBA00010990"/>
    </source>
</evidence>
<dbReference type="GO" id="GO:0000287">
    <property type="term" value="F:magnesium ion binding"/>
    <property type="evidence" value="ECO:0007669"/>
    <property type="project" value="InterPro"/>
</dbReference>
<dbReference type="InterPro" id="IPR037143">
    <property type="entry name" value="4-PPantetheinyl_Trfase_dom_sf"/>
</dbReference>
<gene>
    <name evidence="5" type="ORF">GCM10017083_20780</name>
</gene>
<name>A0A918XRY5_9PROT</name>
<dbReference type="GO" id="GO:0019878">
    <property type="term" value="P:lysine biosynthetic process via aminoadipic acid"/>
    <property type="evidence" value="ECO:0007669"/>
    <property type="project" value="TreeGrafter"/>
</dbReference>
<proteinExistence type="inferred from homology"/>
<feature type="domain" description="4'-phosphopantetheinyl transferase" evidence="3">
    <location>
        <begin position="115"/>
        <end position="208"/>
    </location>
</feature>
<feature type="domain" description="4'-phosphopantetheinyl transferase N-terminal" evidence="4">
    <location>
        <begin position="28"/>
        <end position="110"/>
    </location>
</feature>
<dbReference type="RefSeq" id="WP_189989084.1">
    <property type="nucleotide sequence ID" value="NZ_BMZS01000004.1"/>
</dbReference>
<organism evidence="5 6">
    <name type="scientific">Thalassobaculum fulvum</name>
    <dbReference type="NCBI Taxonomy" id="1633335"/>
    <lineage>
        <taxon>Bacteria</taxon>
        <taxon>Pseudomonadati</taxon>
        <taxon>Pseudomonadota</taxon>
        <taxon>Alphaproteobacteria</taxon>
        <taxon>Rhodospirillales</taxon>
        <taxon>Thalassobaculaceae</taxon>
        <taxon>Thalassobaculum</taxon>
    </lineage>
</organism>
<dbReference type="EMBL" id="BMZS01000004">
    <property type="protein sequence ID" value="GHD49006.1"/>
    <property type="molecule type" value="Genomic_DNA"/>
</dbReference>
<dbReference type="GO" id="GO:0005829">
    <property type="term" value="C:cytosol"/>
    <property type="evidence" value="ECO:0007669"/>
    <property type="project" value="TreeGrafter"/>
</dbReference>
<sequence>MSDPTDPVVRLWAMPVGALLEPDVERWREVLDDAERARAARFAFERNRVEYVSAHALTRALLSRETGEPPGSFGYEAGEKGKPVALCRGRPVGVQFNLSHTGGMVAVAAAHGLELGLDVEAADRKVDLGVADRYFFGAEAQWLAGLAPERRPEGFLRLWTLKEAYIKATGRGLSQPLDEFWFEVEPPRIRFTPAIADDERAWRFHQHVLAGRFLVAAGWRAGEGAEPRLEVRVLEPAELAF</sequence>
<reference evidence="5" key="1">
    <citation type="journal article" date="2014" name="Int. J. Syst. Evol. Microbiol.">
        <title>Complete genome sequence of Corynebacterium casei LMG S-19264T (=DSM 44701T), isolated from a smear-ripened cheese.</title>
        <authorList>
            <consortium name="US DOE Joint Genome Institute (JGI-PGF)"/>
            <person name="Walter F."/>
            <person name="Albersmeier A."/>
            <person name="Kalinowski J."/>
            <person name="Ruckert C."/>
        </authorList>
    </citation>
    <scope>NUCLEOTIDE SEQUENCE</scope>
    <source>
        <strain evidence="5">KCTC 42651</strain>
    </source>
</reference>
<dbReference type="InterPro" id="IPR008278">
    <property type="entry name" value="4-PPantetheinyl_Trfase_dom"/>
</dbReference>
<evidence type="ECO:0000256" key="2">
    <source>
        <dbReference type="ARBA" id="ARBA00022679"/>
    </source>
</evidence>
<dbReference type="Pfam" id="PF01648">
    <property type="entry name" value="ACPS"/>
    <property type="match status" value="1"/>
</dbReference>
<comment type="similarity">
    <text evidence="1">Belongs to the P-Pant transferase superfamily. Gsp/Sfp/HetI/AcpT family.</text>
</comment>
<keyword evidence="2 5" id="KW-0808">Transferase</keyword>
<reference evidence="5" key="2">
    <citation type="submission" date="2020-09" db="EMBL/GenBank/DDBJ databases">
        <authorList>
            <person name="Sun Q."/>
            <person name="Kim S."/>
        </authorList>
    </citation>
    <scope>NUCLEOTIDE SEQUENCE</scope>
    <source>
        <strain evidence="5">KCTC 42651</strain>
    </source>
</reference>
<protein>
    <submittedName>
        <fullName evidence="5">4'-phosphopantetheinyl transferase</fullName>
    </submittedName>
</protein>
<dbReference type="Pfam" id="PF22624">
    <property type="entry name" value="AASDHPPT_N"/>
    <property type="match status" value="1"/>
</dbReference>
<comment type="caution">
    <text evidence="5">The sequence shown here is derived from an EMBL/GenBank/DDBJ whole genome shotgun (WGS) entry which is preliminary data.</text>
</comment>
<dbReference type="Proteomes" id="UP000630353">
    <property type="component" value="Unassembled WGS sequence"/>
</dbReference>
<dbReference type="AlphaFoldDB" id="A0A918XRY5"/>
<accession>A0A918XRY5</accession>
<dbReference type="Gene3D" id="3.90.470.20">
    <property type="entry name" value="4'-phosphopantetheinyl transferase domain"/>
    <property type="match status" value="2"/>
</dbReference>
<dbReference type="SUPFAM" id="SSF56214">
    <property type="entry name" value="4'-phosphopantetheinyl transferase"/>
    <property type="match status" value="2"/>
</dbReference>
<dbReference type="PANTHER" id="PTHR12215">
    <property type="entry name" value="PHOSPHOPANTETHEINE TRANSFERASE"/>
    <property type="match status" value="1"/>
</dbReference>
<dbReference type="PANTHER" id="PTHR12215:SF10">
    <property type="entry name" value="L-AMINOADIPATE-SEMIALDEHYDE DEHYDROGENASE-PHOSPHOPANTETHEINYL TRANSFERASE"/>
    <property type="match status" value="1"/>
</dbReference>
<evidence type="ECO:0000259" key="4">
    <source>
        <dbReference type="Pfam" id="PF22624"/>
    </source>
</evidence>
<evidence type="ECO:0000313" key="5">
    <source>
        <dbReference type="EMBL" id="GHD49006.1"/>
    </source>
</evidence>